<protein>
    <submittedName>
        <fullName evidence="2">Uncharacterized protein</fullName>
    </submittedName>
</protein>
<feature type="compositionally biased region" description="Basic residues" evidence="1">
    <location>
        <begin position="145"/>
        <end position="163"/>
    </location>
</feature>
<feature type="non-terminal residue" evidence="2">
    <location>
        <position position="463"/>
    </location>
</feature>
<reference evidence="2" key="1">
    <citation type="submission" date="2019-05" db="EMBL/GenBank/DDBJ databases">
        <title>Annotation for the trematode Fasciolopsis buski.</title>
        <authorList>
            <person name="Choi Y.-J."/>
        </authorList>
    </citation>
    <scope>NUCLEOTIDE SEQUENCE</scope>
    <source>
        <strain evidence="2">HT</strain>
        <tissue evidence="2">Whole worm</tissue>
    </source>
</reference>
<evidence type="ECO:0000256" key="1">
    <source>
        <dbReference type="SAM" id="MobiDB-lite"/>
    </source>
</evidence>
<feature type="compositionally biased region" description="Basic and acidic residues" evidence="1">
    <location>
        <begin position="306"/>
        <end position="332"/>
    </location>
</feature>
<dbReference type="EMBL" id="LUCM01009609">
    <property type="protein sequence ID" value="KAA0186699.1"/>
    <property type="molecule type" value="Genomic_DNA"/>
</dbReference>
<keyword evidence="3" id="KW-1185">Reference proteome</keyword>
<dbReference type="OrthoDB" id="10606160at2759"/>
<feature type="compositionally biased region" description="Basic and acidic residues" evidence="1">
    <location>
        <begin position="123"/>
        <end position="144"/>
    </location>
</feature>
<feature type="region of interest" description="Disordered" evidence="1">
    <location>
        <begin position="258"/>
        <end position="463"/>
    </location>
</feature>
<dbReference type="Proteomes" id="UP000728185">
    <property type="component" value="Unassembled WGS sequence"/>
</dbReference>
<organism evidence="2 3">
    <name type="scientific">Fasciolopsis buskii</name>
    <dbReference type="NCBI Taxonomy" id="27845"/>
    <lineage>
        <taxon>Eukaryota</taxon>
        <taxon>Metazoa</taxon>
        <taxon>Spiralia</taxon>
        <taxon>Lophotrochozoa</taxon>
        <taxon>Platyhelminthes</taxon>
        <taxon>Trematoda</taxon>
        <taxon>Digenea</taxon>
        <taxon>Plagiorchiida</taxon>
        <taxon>Echinostomata</taxon>
        <taxon>Echinostomatoidea</taxon>
        <taxon>Fasciolidae</taxon>
        <taxon>Fasciolopsis</taxon>
    </lineage>
</organism>
<feature type="compositionally biased region" description="Acidic residues" evidence="1">
    <location>
        <begin position="51"/>
        <end position="62"/>
    </location>
</feature>
<name>A0A8E0VDL0_9TREM</name>
<feature type="region of interest" description="Disordered" evidence="1">
    <location>
        <begin position="1"/>
        <end position="177"/>
    </location>
</feature>
<evidence type="ECO:0000313" key="3">
    <source>
        <dbReference type="Proteomes" id="UP000728185"/>
    </source>
</evidence>
<sequence>RSTKSSRNSTRANLETQRSQEPVKVVPDIREHLSETSSDFSSALSKQDSTDIIDDDGVSDDDTGARPPQAQELQTRPSDGEDESRSASVSHSTEHFESLGAYELDSESREAYRLARKQKKAEKRAMKAAKREARRLVKEKERAEKRARREAKRELKRLHRLKKQQMAASDYQEEFSRDGMVVPSPSVMDWTMQAGIDAVAGGDLSPFDACIEAELQQGNLTPLSDRPTSPLRLEEYPAVGCYEDITIVQAIEELTDSVPDSLPISSPPTKVDQLSSLSSPPESQKQKSSPARTAKRIFGRTSPVQDSRKHDESDAPPKKRSKSEKIKAKEASDAEVSDDDIRQQNSVNSRTHSRTRKLQCSRRRLLSDSSEDEHVQEPDKVQSPALEESGGPALFASNCPVDQIEPKKVDQTPSEETEVKPMKPESSLERKEGHSHKKQSSKGKNERSTTHATINSHAPNRNP</sequence>
<proteinExistence type="predicted"/>
<feature type="compositionally biased region" description="Polar residues" evidence="1">
    <location>
        <begin position="450"/>
        <end position="463"/>
    </location>
</feature>
<gene>
    <name evidence="2" type="ORF">FBUS_11357</name>
</gene>
<feature type="compositionally biased region" description="Low complexity" evidence="1">
    <location>
        <begin position="273"/>
        <end position="290"/>
    </location>
</feature>
<feature type="compositionally biased region" description="Polar residues" evidence="1">
    <location>
        <begin position="35"/>
        <end position="47"/>
    </location>
</feature>
<feature type="compositionally biased region" description="Basic residues" evidence="1">
    <location>
        <begin position="351"/>
        <end position="364"/>
    </location>
</feature>
<accession>A0A8E0VDL0</accession>
<dbReference type="AlphaFoldDB" id="A0A8E0VDL0"/>
<feature type="compositionally biased region" description="Polar residues" evidence="1">
    <location>
        <begin position="1"/>
        <end position="20"/>
    </location>
</feature>
<comment type="caution">
    <text evidence="2">The sequence shown here is derived from an EMBL/GenBank/DDBJ whole genome shotgun (WGS) entry which is preliminary data.</text>
</comment>
<feature type="compositionally biased region" description="Basic and acidic residues" evidence="1">
    <location>
        <begin position="417"/>
        <end position="432"/>
    </location>
</feature>
<evidence type="ECO:0000313" key="2">
    <source>
        <dbReference type="EMBL" id="KAA0186699.1"/>
    </source>
</evidence>